<comment type="caution">
    <text evidence="3">The sequence shown here is derived from an EMBL/GenBank/DDBJ whole genome shotgun (WGS) entry which is preliminary data.</text>
</comment>
<gene>
    <name evidence="3" type="ORF">A3A75_05225</name>
</gene>
<dbReference type="Pfam" id="PF03713">
    <property type="entry name" value="DUF305"/>
    <property type="match status" value="1"/>
</dbReference>
<organism evidence="3 4">
    <name type="scientific">Candidatus Woesebacteria bacterium RIFCSPLOWO2_01_FULL_39_10</name>
    <dbReference type="NCBI Taxonomy" id="1802516"/>
    <lineage>
        <taxon>Bacteria</taxon>
        <taxon>Candidatus Woeseibacteriota</taxon>
    </lineage>
</organism>
<dbReference type="AlphaFoldDB" id="A0A1F8B4T3"/>
<evidence type="ECO:0000256" key="1">
    <source>
        <dbReference type="SAM" id="Phobius"/>
    </source>
</evidence>
<evidence type="ECO:0000313" key="4">
    <source>
        <dbReference type="Proteomes" id="UP000179018"/>
    </source>
</evidence>
<dbReference type="STRING" id="1802516.A3A75_05225"/>
<accession>A0A1F8B4T3</accession>
<dbReference type="PANTHER" id="PTHR36933">
    <property type="entry name" value="SLL0788 PROTEIN"/>
    <property type="match status" value="1"/>
</dbReference>
<proteinExistence type="predicted"/>
<keyword evidence="1" id="KW-0472">Membrane</keyword>
<dbReference type="Gene3D" id="1.20.1260.10">
    <property type="match status" value="1"/>
</dbReference>
<dbReference type="EMBL" id="MGHC01000027">
    <property type="protein sequence ID" value="OGM59043.1"/>
    <property type="molecule type" value="Genomic_DNA"/>
</dbReference>
<evidence type="ECO:0000313" key="3">
    <source>
        <dbReference type="EMBL" id="OGM59043.1"/>
    </source>
</evidence>
<evidence type="ECO:0000259" key="2">
    <source>
        <dbReference type="Pfam" id="PF03713"/>
    </source>
</evidence>
<dbReference type="InterPro" id="IPR012347">
    <property type="entry name" value="Ferritin-like"/>
</dbReference>
<keyword evidence="1" id="KW-0812">Transmembrane</keyword>
<dbReference type="InterPro" id="IPR005183">
    <property type="entry name" value="DUF305_CopM-like"/>
</dbReference>
<protein>
    <recommendedName>
        <fullName evidence="2">DUF305 domain-containing protein</fullName>
    </recommendedName>
</protein>
<dbReference type="Proteomes" id="UP000179018">
    <property type="component" value="Unassembled WGS sequence"/>
</dbReference>
<reference evidence="3 4" key="1">
    <citation type="journal article" date="2016" name="Nat. Commun.">
        <title>Thousands of microbial genomes shed light on interconnected biogeochemical processes in an aquifer system.</title>
        <authorList>
            <person name="Anantharaman K."/>
            <person name="Brown C.T."/>
            <person name="Hug L.A."/>
            <person name="Sharon I."/>
            <person name="Castelle C.J."/>
            <person name="Probst A.J."/>
            <person name="Thomas B.C."/>
            <person name="Singh A."/>
            <person name="Wilkins M.J."/>
            <person name="Karaoz U."/>
            <person name="Brodie E.L."/>
            <person name="Williams K.H."/>
            <person name="Hubbard S.S."/>
            <person name="Banfield J.F."/>
        </authorList>
    </citation>
    <scope>NUCLEOTIDE SEQUENCE [LARGE SCALE GENOMIC DNA]</scope>
</reference>
<name>A0A1F8B4T3_9BACT</name>
<sequence>MDKTILYSIIGGLVGVIIGIFFAGNAVNTSNSRMMNMMGIRSFQDENFGCSMGDISEREGMNMGMNEMTESLRNLRDKEFDKEFIEKMMDHHQGAIEMAELVSTRTERQELRTLADQITAAQSEEIDMMQGWMKEWFSR</sequence>
<feature type="domain" description="DUF305" evidence="2">
    <location>
        <begin position="52"/>
        <end position="132"/>
    </location>
</feature>
<feature type="transmembrane region" description="Helical" evidence="1">
    <location>
        <begin position="6"/>
        <end position="27"/>
    </location>
</feature>
<keyword evidence="1" id="KW-1133">Transmembrane helix</keyword>
<dbReference type="PANTHER" id="PTHR36933:SF1">
    <property type="entry name" value="SLL0788 PROTEIN"/>
    <property type="match status" value="1"/>
</dbReference>